<keyword evidence="10" id="KW-0067">ATP-binding</keyword>
<sequence>MKNKIAKKLILYFLISLTIFSVIIGGVFSFLFKKHSVGIHKSDLEMRAIQISNTLSEYWNEFGEYGHKKGSGYGAYMKFLGDIAMSDFWVIDKDKQILTYGIRNNDISNNTLPSGAEIGIEEAFKGNIYFSEDFTNLFGRKSIIVANPIKNRNKVIGVVLLYSPIDGIDLAVKEGIKTLFISIITALIISWTIAIILSFKFTKPLKKIKDTAKSLSNGNYKVKTEVNQDDEIGDLAKTIDLLSDRLYDASKESERLEKMRRDFVSNISHELRTPVTVIRGSLEAICDGVIYKDEEIKEYNNQMLLETIHLQRLVNDLLDLSRLQNIDFKMDMVVLNFGDIIEDVIRGMNRLAKSKNIKIIRNYNEANFKIVGDYNRLRQMIIIILDNAIKFSEKDSSIYVEIKDYDKYFSLSIINKGIGIKEEEIPYIFDRFHKTRIEENKSGTGLGLSIAKQIADRHNIKIEVYSEINSITEFKFIINKSVIIN</sequence>
<evidence type="ECO:0000256" key="8">
    <source>
        <dbReference type="ARBA" id="ARBA00022741"/>
    </source>
</evidence>
<evidence type="ECO:0000259" key="16">
    <source>
        <dbReference type="PROSITE" id="PS50885"/>
    </source>
</evidence>
<dbReference type="EC" id="2.7.13.3" evidence="3"/>
<dbReference type="GO" id="GO:0016301">
    <property type="term" value="F:kinase activity"/>
    <property type="evidence" value="ECO:0007669"/>
    <property type="project" value="UniProtKB-KW"/>
</dbReference>
<evidence type="ECO:0000256" key="7">
    <source>
        <dbReference type="ARBA" id="ARBA00022692"/>
    </source>
</evidence>
<dbReference type="Pfam" id="PF02518">
    <property type="entry name" value="HATPase_c"/>
    <property type="match status" value="1"/>
</dbReference>
<keyword evidence="12" id="KW-0902">Two-component regulatory system</keyword>
<keyword evidence="18" id="KW-1185">Reference proteome</keyword>
<dbReference type="PROSITE" id="PS50109">
    <property type="entry name" value="HIS_KIN"/>
    <property type="match status" value="1"/>
</dbReference>
<organism evidence="17 18">
    <name type="scientific">Eubacterium multiforme</name>
    <dbReference type="NCBI Taxonomy" id="83339"/>
    <lineage>
        <taxon>Bacteria</taxon>
        <taxon>Bacillati</taxon>
        <taxon>Bacillota</taxon>
        <taxon>Clostridia</taxon>
        <taxon>Eubacteriales</taxon>
        <taxon>Eubacteriaceae</taxon>
        <taxon>Eubacterium</taxon>
    </lineage>
</organism>
<evidence type="ECO:0000256" key="5">
    <source>
        <dbReference type="ARBA" id="ARBA00022553"/>
    </source>
</evidence>
<dbReference type="SMART" id="SM00388">
    <property type="entry name" value="HisKA"/>
    <property type="match status" value="1"/>
</dbReference>
<protein>
    <recommendedName>
        <fullName evidence="3">histidine kinase</fullName>
        <ecNumber evidence="3">2.7.13.3</ecNumber>
    </recommendedName>
</protein>
<dbReference type="RefSeq" id="WP_307483834.1">
    <property type="nucleotide sequence ID" value="NZ_JAUSUF010000002.1"/>
</dbReference>
<dbReference type="EMBL" id="JAUSUF010000002">
    <property type="protein sequence ID" value="MDQ0148998.1"/>
    <property type="molecule type" value="Genomic_DNA"/>
</dbReference>
<comment type="subcellular location">
    <subcellularLocation>
        <location evidence="2">Cell membrane</location>
        <topology evidence="2">Multi-pass membrane protein</topology>
    </subcellularLocation>
</comment>
<dbReference type="Gene3D" id="1.10.287.130">
    <property type="match status" value="1"/>
</dbReference>
<dbReference type="PANTHER" id="PTHR45528">
    <property type="entry name" value="SENSOR HISTIDINE KINASE CPXA"/>
    <property type="match status" value="1"/>
</dbReference>
<feature type="transmembrane region" description="Helical" evidence="14">
    <location>
        <begin position="179"/>
        <end position="199"/>
    </location>
</feature>
<dbReference type="PROSITE" id="PS50885">
    <property type="entry name" value="HAMP"/>
    <property type="match status" value="1"/>
</dbReference>
<reference evidence="17 18" key="1">
    <citation type="submission" date="2023-07" db="EMBL/GenBank/DDBJ databases">
        <title>Genomic Encyclopedia of Type Strains, Phase IV (KMG-IV): sequencing the most valuable type-strain genomes for metagenomic binning, comparative biology and taxonomic classification.</title>
        <authorList>
            <person name="Goeker M."/>
        </authorList>
    </citation>
    <scope>NUCLEOTIDE SEQUENCE [LARGE SCALE GENOMIC DNA]</scope>
    <source>
        <strain evidence="17 18">DSM 20694</strain>
    </source>
</reference>
<evidence type="ECO:0000313" key="18">
    <source>
        <dbReference type="Proteomes" id="UP001228504"/>
    </source>
</evidence>
<evidence type="ECO:0000256" key="13">
    <source>
        <dbReference type="ARBA" id="ARBA00023136"/>
    </source>
</evidence>
<dbReference type="SUPFAM" id="SSF47384">
    <property type="entry name" value="Homodimeric domain of signal transducing histidine kinase"/>
    <property type="match status" value="1"/>
</dbReference>
<keyword evidence="11 14" id="KW-1133">Transmembrane helix</keyword>
<feature type="transmembrane region" description="Helical" evidence="14">
    <location>
        <begin position="9"/>
        <end position="32"/>
    </location>
</feature>
<dbReference type="Proteomes" id="UP001228504">
    <property type="component" value="Unassembled WGS sequence"/>
</dbReference>
<proteinExistence type="predicted"/>
<keyword evidence="6" id="KW-0808">Transferase</keyword>
<evidence type="ECO:0000256" key="14">
    <source>
        <dbReference type="SAM" id="Phobius"/>
    </source>
</evidence>
<dbReference type="InterPro" id="IPR050398">
    <property type="entry name" value="HssS/ArlS-like"/>
</dbReference>
<dbReference type="Pfam" id="PF00672">
    <property type="entry name" value="HAMP"/>
    <property type="match status" value="1"/>
</dbReference>
<name>A0ABT9UQT4_9FIRM</name>
<evidence type="ECO:0000256" key="12">
    <source>
        <dbReference type="ARBA" id="ARBA00023012"/>
    </source>
</evidence>
<dbReference type="CDD" id="cd06225">
    <property type="entry name" value="HAMP"/>
    <property type="match status" value="1"/>
</dbReference>
<dbReference type="Gene3D" id="6.10.340.10">
    <property type="match status" value="1"/>
</dbReference>
<keyword evidence="9 17" id="KW-0418">Kinase</keyword>
<dbReference type="InterPro" id="IPR003594">
    <property type="entry name" value="HATPase_dom"/>
</dbReference>
<feature type="domain" description="HAMP" evidence="16">
    <location>
        <begin position="199"/>
        <end position="251"/>
    </location>
</feature>
<dbReference type="InterPro" id="IPR003660">
    <property type="entry name" value="HAMP_dom"/>
</dbReference>
<evidence type="ECO:0000256" key="2">
    <source>
        <dbReference type="ARBA" id="ARBA00004651"/>
    </source>
</evidence>
<dbReference type="SUPFAM" id="SSF55874">
    <property type="entry name" value="ATPase domain of HSP90 chaperone/DNA topoisomerase II/histidine kinase"/>
    <property type="match status" value="1"/>
</dbReference>
<dbReference type="InterPro" id="IPR004358">
    <property type="entry name" value="Sig_transdc_His_kin-like_C"/>
</dbReference>
<evidence type="ECO:0000256" key="11">
    <source>
        <dbReference type="ARBA" id="ARBA00022989"/>
    </source>
</evidence>
<comment type="catalytic activity">
    <reaction evidence="1">
        <text>ATP + protein L-histidine = ADP + protein N-phospho-L-histidine.</text>
        <dbReference type="EC" id="2.7.13.3"/>
    </reaction>
</comment>
<dbReference type="CDD" id="cd00082">
    <property type="entry name" value="HisKA"/>
    <property type="match status" value="1"/>
</dbReference>
<evidence type="ECO:0000256" key="1">
    <source>
        <dbReference type="ARBA" id="ARBA00000085"/>
    </source>
</evidence>
<evidence type="ECO:0000256" key="4">
    <source>
        <dbReference type="ARBA" id="ARBA00022475"/>
    </source>
</evidence>
<dbReference type="InterPro" id="IPR003661">
    <property type="entry name" value="HisK_dim/P_dom"/>
</dbReference>
<keyword evidence="5" id="KW-0597">Phosphoprotein</keyword>
<evidence type="ECO:0000259" key="15">
    <source>
        <dbReference type="PROSITE" id="PS50109"/>
    </source>
</evidence>
<gene>
    <name evidence="17" type="ORF">J2S18_000928</name>
</gene>
<dbReference type="InterPro" id="IPR005467">
    <property type="entry name" value="His_kinase_dom"/>
</dbReference>
<evidence type="ECO:0000256" key="9">
    <source>
        <dbReference type="ARBA" id="ARBA00022777"/>
    </source>
</evidence>
<accession>A0ABT9UQT4</accession>
<dbReference type="PRINTS" id="PR00344">
    <property type="entry name" value="BCTRLSENSOR"/>
</dbReference>
<comment type="caution">
    <text evidence="17">The sequence shown here is derived from an EMBL/GenBank/DDBJ whole genome shotgun (WGS) entry which is preliminary data.</text>
</comment>
<dbReference type="PANTHER" id="PTHR45528:SF1">
    <property type="entry name" value="SENSOR HISTIDINE KINASE CPXA"/>
    <property type="match status" value="1"/>
</dbReference>
<dbReference type="SMART" id="SM00304">
    <property type="entry name" value="HAMP"/>
    <property type="match status" value="1"/>
</dbReference>
<dbReference type="SMART" id="SM00387">
    <property type="entry name" value="HATPase_c"/>
    <property type="match status" value="1"/>
</dbReference>
<keyword evidence="4" id="KW-1003">Cell membrane</keyword>
<dbReference type="Pfam" id="PF00512">
    <property type="entry name" value="HisKA"/>
    <property type="match status" value="1"/>
</dbReference>
<keyword evidence="7 14" id="KW-0812">Transmembrane</keyword>
<dbReference type="InterPro" id="IPR036890">
    <property type="entry name" value="HATPase_C_sf"/>
</dbReference>
<dbReference type="SUPFAM" id="SSF158472">
    <property type="entry name" value="HAMP domain-like"/>
    <property type="match status" value="1"/>
</dbReference>
<dbReference type="Gene3D" id="3.30.565.10">
    <property type="entry name" value="Histidine kinase-like ATPase, C-terminal domain"/>
    <property type="match status" value="1"/>
</dbReference>
<keyword evidence="13 14" id="KW-0472">Membrane</keyword>
<dbReference type="InterPro" id="IPR036097">
    <property type="entry name" value="HisK_dim/P_sf"/>
</dbReference>
<feature type="domain" description="Histidine kinase" evidence="15">
    <location>
        <begin position="266"/>
        <end position="482"/>
    </location>
</feature>
<evidence type="ECO:0000313" key="17">
    <source>
        <dbReference type="EMBL" id="MDQ0148998.1"/>
    </source>
</evidence>
<evidence type="ECO:0000256" key="6">
    <source>
        <dbReference type="ARBA" id="ARBA00022679"/>
    </source>
</evidence>
<evidence type="ECO:0000256" key="10">
    <source>
        <dbReference type="ARBA" id="ARBA00022840"/>
    </source>
</evidence>
<evidence type="ECO:0000256" key="3">
    <source>
        <dbReference type="ARBA" id="ARBA00012438"/>
    </source>
</evidence>
<keyword evidence="8" id="KW-0547">Nucleotide-binding</keyword>